<evidence type="ECO:0000313" key="2">
    <source>
        <dbReference type="Proteomes" id="UP000048926"/>
    </source>
</evidence>
<organism evidence="1 2">
    <name type="scientific">Roseibium aggregatum</name>
    <dbReference type="NCBI Taxonomy" id="187304"/>
    <lineage>
        <taxon>Bacteria</taxon>
        <taxon>Pseudomonadati</taxon>
        <taxon>Pseudomonadota</taxon>
        <taxon>Alphaproteobacteria</taxon>
        <taxon>Hyphomicrobiales</taxon>
        <taxon>Stappiaceae</taxon>
        <taxon>Roseibium</taxon>
    </lineage>
</organism>
<name>A0A0M6YD01_9HYPH</name>
<dbReference type="RefSeq" id="WP_235814985.1">
    <property type="nucleotide sequence ID" value="NZ_CXST01000010.1"/>
</dbReference>
<evidence type="ECO:0000313" key="1">
    <source>
        <dbReference type="EMBL" id="CTQ47584.1"/>
    </source>
</evidence>
<keyword evidence="2" id="KW-1185">Reference proteome</keyword>
<dbReference type="SUPFAM" id="SSF53756">
    <property type="entry name" value="UDP-Glycosyltransferase/glycogen phosphorylase"/>
    <property type="match status" value="2"/>
</dbReference>
<proteinExistence type="predicted"/>
<dbReference type="AlphaFoldDB" id="A0A0M6YD01"/>
<evidence type="ECO:0008006" key="3">
    <source>
        <dbReference type="Google" id="ProtNLM"/>
    </source>
</evidence>
<protein>
    <recommendedName>
        <fullName evidence="3">Glycosyltransferase involved in cell wall biosynthesis</fullName>
    </recommendedName>
</protein>
<gene>
    <name evidence="1" type="ORF">LAL4801_06046</name>
</gene>
<dbReference type="Proteomes" id="UP000048926">
    <property type="component" value="Unassembled WGS sequence"/>
</dbReference>
<reference evidence="2" key="1">
    <citation type="submission" date="2015-07" db="EMBL/GenBank/DDBJ databases">
        <authorList>
            <person name="Rodrigo-Torres Lidia"/>
            <person name="Arahal R.David."/>
        </authorList>
    </citation>
    <scope>NUCLEOTIDE SEQUENCE [LARGE SCALE GENOMIC DNA]</scope>
    <source>
        <strain evidence="2">CECT 4801</strain>
    </source>
</reference>
<dbReference type="Gene3D" id="3.40.50.2000">
    <property type="entry name" value="Glycogen Phosphorylase B"/>
    <property type="match status" value="2"/>
</dbReference>
<accession>A0A0M6YD01</accession>
<dbReference type="EMBL" id="CXST01000010">
    <property type="protein sequence ID" value="CTQ47584.1"/>
    <property type="molecule type" value="Genomic_DNA"/>
</dbReference>
<sequence length="759" mass="86078">MSDAANGTGMPAVLSKDQFTYDILFVADARFDGGSSTAMAVEIKAAARAGLRLALMLVKGPLLRAPFPVHPELSAAMRGGLIDRVDPESEINAQLTLIHHPTIMENRPTSKINVSSKRAVLVLHHPVYDNAGKKQYDLNRVLRNIHDAFNLEIEIAPVSSVVRKSLPNDILRRKVIIAEDWVNLIEIDEWPRRSDRPISTPAIIGRHSRPDKLKWPDTLKVAKLVYPEDKLRFRVRILGAGDYLREHYGEIPPEWELLTFNFKGVSNFLQSLDFYVYFHSSTWSEAYGRTILEALTTGLVVILPPNFEEVFGDAAVYCDPENVVPLIDQYVDDPEGYREQSERARSYARTVCSADNYATRLERLGLELRSTKSETKPATISVPPPLPTKNVLFVSSNGIGIGHITQQLAISKFLPEDIRPTFATMSYAVNIVAEAGYLVHFIPHHKHMDANPDDWNRVIAEELFDLISHLRPSVFAYDATAVFGGVSSALKHFPNLFSIWVRRPMWREFHRPFLQAANIFDAIIEPGELAAEFDNGPTSEVRDFVYRVPPVLQIEPSERIARERARDILDLPNDLTVVALQLGSGVNFDLSSVRSAVLEALLKRNDTFVLDIVSPLANDEQNELDNHDRYRRVSLFPSFKFSRAFDAAVCVAGYNTFHEQILGMIPTLFIPNEAEEMDVQLTRIKWAELTGKALLLRRDFDLHRTHEIIGQLLDKRRQETMVQSCKSIRWRNGAKDIAQYIEDHSRILRTDWDITKLVY</sequence>